<dbReference type="AlphaFoldDB" id="A0A6J6KFY6"/>
<organism evidence="1">
    <name type="scientific">freshwater metagenome</name>
    <dbReference type="NCBI Taxonomy" id="449393"/>
    <lineage>
        <taxon>unclassified sequences</taxon>
        <taxon>metagenomes</taxon>
        <taxon>ecological metagenomes</taxon>
    </lineage>
</organism>
<protein>
    <submittedName>
        <fullName evidence="1">Unannotated protein</fullName>
    </submittedName>
</protein>
<name>A0A6J6KFY6_9ZZZZ</name>
<gene>
    <name evidence="1" type="ORF">UFOPK2166_00581</name>
</gene>
<dbReference type="EMBL" id="CAEZWB010000059">
    <property type="protein sequence ID" value="CAB4646759.1"/>
    <property type="molecule type" value="Genomic_DNA"/>
</dbReference>
<reference evidence="1" key="1">
    <citation type="submission" date="2020-05" db="EMBL/GenBank/DDBJ databases">
        <authorList>
            <person name="Chiriac C."/>
            <person name="Salcher M."/>
            <person name="Ghai R."/>
            <person name="Kavagutti S V."/>
        </authorList>
    </citation>
    <scope>NUCLEOTIDE SEQUENCE</scope>
</reference>
<proteinExistence type="predicted"/>
<sequence>MAQHGHGQDDQEDDERRNVAKPPCLMPCGQCVRRCAVDKLCQWVANEAPLFMVKIDASRLTLSNSEHLGTKSGDTYCQQYAKNDRVFRLALDADAVRALHVSAHYCPHHAASKHEARKITDSRIAAVHVAVQELECGWHLVVDLEHGGDAQQDKESEVHHRVHEACCAVAQQGSHVHTSPIVGKALFRVFAGGFAFVWCSALPVTNAVCKAQRSPNQQHWDDRVKSQLEVTGQAFKYFAVNLGFAFPSSDLRNDS</sequence>
<evidence type="ECO:0000313" key="1">
    <source>
        <dbReference type="EMBL" id="CAB4646759.1"/>
    </source>
</evidence>
<accession>A0A6J6KFY6</accession>